<dbReference type="InterPro" id="IPR021139">
    <property type="entry name" value="NYN"/>
</dbReference>
<dbReference type="CDD" id="cd11297">
    <property type="entry name" value="PIN_LabA-like_N_1"/>
    <property type="match status" value="1"/>
</dbReference>
<dbReference type="InterPro" id="IPR041966">
    <property type="entry name" value="LOTUS-like"/>
</dbReference>
<dbReference type="Pfam" id="PF01936">
    <property type="entry name" value="NYN"/>
    <property type="match status" value="1"/>
</dbReference>
<proteinExistence type="predicted"/>
<protein>
    <submittedName>
        <fullName evidence="3">NYN domain-containing protein</fullName>
    </submittedName>
</protein>
<evidence type="ECO:0000259" key="2">
    <source>
        <dbReference type="PROSITE" id="PS51644"/>
    </source>
</evidence>
<feature type="region of interest" description="Disordered" evidence="1">
    <location>
        <begin position="205"/>
        <end position="241"/>
    </location>
</feature>
<organism evidence="3 4">
    <name type="scientific">Leptothrix discophora</name>
    <dbReference type="NCBI Taxonomy" id="89"/>
    <lineage>
        <taxon>Bacteria</taxon>
        <taxon>Pseudomonadati</taxon>
        <taxon>Pseudomonadota</taxon>
        <taxon>Betaproteobacteria</taxon>
        <taxon>Burkholderiales</taxon>
        <taxon>Sphaerotilaceae</taxon>
        <taxon>Leptothrix</taxon>
    </lineage>
</organism>
<dbReference type="EMBL" id="JAUZEE010000002">
    <property type="protein sequence ID" value="MDP4299863.1"/>
    <property type="molecule type" value="Genomic_DNA"/>
</dbReference>
<name>A0ABT9G054_LEPDI</name>
<dbReference type="PANTHER" id="PTHR35811:SF1">
    <property type="entry name" value="HTH OST-TYPE DOMAIN-CONTAINING PROTEIN"/>
    <property type="match status" value="1"/>
</dbReference>
<dbReference type="RefSeq" id="WP_305748420.1">
    <property type="nucleotide sequence ID" value="NZ_JAUZEE010000002.1"/>
</dbReference>
<dbReference type="InterPro" id="IPR025605">
    <property type="entry name" value="OST-HTH/LOTUS_dom"/>
</dbReference>
<dbReference type="Pfam" id="PF12872">
    <property type="entry name" value="OST-HTH"/>
    <property type="match status" value="1"/>
</dbReference>
<feature type="domain" description="HTH OST-type" evidence="2">
    <location>
        <begin position="295"/>
        <end position="370"/>
    </location>
</feature>
<keyword evidence="4" id="KW-1185">Reference proteome</keyword>
<dbReference type="Gene3D" id="3.40.50.1010">
    <property type="entry name" value="5'-nuclease"/>
    <property type="match status" value="1"/>
</dbReference>
<evidence type="ECO:0000313" key="3">
    <source>
        <dbReference type="EMBL" id="MDP4299863.1"/>
    </source>
</evidence>
<dbReference type="PROSITE" id="PS51644">
    <property type="entry name" value="HTH_OST"/>
    <property type="match status" value="1"/>
</dbReference>
<evidence type="ECO:0000313" key="4">
    <source>
        <dbReference type="Proteomes" id="UP001235760"/>
    </source>
</evidence>
<sequence>MSTNPESVALYWDFENLHASLVDQRYGQGAYFSSRFRPQDALIDIAAIVEFALSLGPVAVNRAFANWASFSRYRYALLEQAVELIQLFQPGSNGKNGADIRLCLDVVEDMGRFPHIGTIVVVGGDSDFMPLSFKVKAAGRTLVGIGALNSTNANWARSCHEFKYYEALLRPLNLRLPHPDDEAGAIAADPRGAAAAGVMLAERAARQADEGQADAALQPGRGEVDAAGVPGGNSEGVPEGDAHVDAQVATPVDSVERAGLAGASDADETPELSPVDLELRALLDRAAEAQDRHRDARELVRRAIDLLSQRRGDAWVQKAGVRPVIQRMDPTFQESSYGCSSFSELLHAMPDLVEIRKGEYDHEVRLKPVG</sequence>
<gene>
    <name evidence="3" type="ORF">Q8X39_04400</name>
</gene>
<dbReference type="Gene3D" id="3.30.420.610">
    <property type="entry name" value="LOTUS domain-like"/>
    <property type="match status" value="1"/>
</dbReference>
<dbReference type="PANTHER" id="PTHR35811">
    <property type="entry name" value="SLR1870 PROTEIN"/>
    <property type="match status" value="1"/>
</dbReference>
<accession>A0ABT9G054</accession>
<reference evidence="3 4" key="1">
    <citation type="submission" date="2023-08" db="EMBL/GenBank/DDBJ databases">
        <authorList>
            <person name="Roldan D.M."/>
            <person name="Menes R.J."/>
        </authorList>
    </citation>
    <scope>NUCLEOTIDE SEQUENCE [LARGE SCALE GENOMIC DNA]</scope>
    <source>
        <strain evidence="3 4">CCM 2812</strain>
    </source>
</reference>
<evidence type="ECO:0000256" key="1">
    <source>
        <dbReference type="SAM" id="MobiDB-lite"/>
    </source>
</evidence>
<comment type="caution">
    <text evidence="3">The sequence shown here is derived from an EMBL/GenBank/DDBJ whole genome shotgun (WGS) entry which is preliminary data.</text>
</comment>
<dbReference type="Proteomes" id="UP001235760">
    <property type="component" value="Unassembled WGS sequence"/>
</dbReference>
<dbReference type="CDD" id="cd10146">
    <property type="entry name" value="LabA_like_C"/>
    <property type="match status" value="1"/>
</dbReference>